<protein>
    <recommendedName>
        <fullName evidence="1">ApaG domain-containing protein</fullName>
    </recommendedName>
</protein>
<comment type="caution">
    <text evidence="2">The sequence shown here is derived from an EMBL/GenBank/DDBJ whole genome shotgun (WGS) entry which is preliminary data.</text>
</comment>
<dbReference type="NCBIfam" id="NF003967">
    <property type="entry name" value="PRK05461.1"/>
    <property type="match status" value="1"/>
</dbReference>
<proteinExistence type="predicted"/>
<evidence type="ECO:0000313" key="2">
    <source>
        <dbReference type="EMBL" id="EAV46660.1"/>
    </source>
</evidence>
<dbReference type="PROSITE" id="PS51087">
    <property type="entry name" value="APAG"/>
    <property type="match status" value="1"/>
</dbReference>
<sequence>MTAITPPLIKVDIETTFSSDRSFVDEHSYVFSYTVHIKNMGTETVQLLSRHWFFENAYGKKYEVEGVGVIGEQPHIGPGEIFSYTSATEIDTPDGFMYGSYRMIKSDNSSFDATVEKSMLNMPRALH</sequence>
<keyword evidence="3" id="KW-1185">Reference proteome</keyword>
<dbReference type="EMBL" id="AAUX01000001">
    <property type="protein sequence ID" value="EAV46660.1"/>
    <property type="molecule type" value="Genomic_DNA"/>
</dbReference>
<dbReference type="SUPFAM" id="SSF110069">
    <property type="entry name" value="ApaG-like"/>
    <property type="match status" value="1"/>
</dbReference>
<evidence type="ECO:0000313" key="3">
    <source>
        <dbReference type="Proteomes" id="UP000054262"/>
    </source>
</evidence>
<dbReference type="Pfam" id="PF04379">
    <property type="entry name" value="DUF525"/>
    <property type="match status" value="1"/>
</dbReference>
<dbReference type="AlphaFoldDB" id="A0P550"/>
<evidence type="ECO:0000259" key="1">
    <source>
        <dbReference type="PROSITE" id="PS51087"/>
    </source>
</evidence>
<dbReference type="PANTHER" id="PTHR47191">
    <property type="entry name" value="OS05G0170800 PROTEIN"/>
    <property type="match status" value="1"/>
</dbReference>
<name>A0P550_9PROT</name>
<dbReference type="Proteomes" id="UP000054262">
    <property type="component" value="Unassembled WGS sequence"/>
</dbReference>
<gene>
    <name evidence="2" type="ORF">MB2181_01265</name>
</gene>
<dbReference type="Gene3D" id="2.60.40.1470">
    <property type="entry name" value="ApaG domain"/>
    <property type="match status" value="1"/>
</dbReference>
<dbReference type="InterPro" id="IPR036767">
    <property type="entry name" value="ApaG_sf"/>
</dbReference>
<dbReference type="InterPro" id="IPR050718">
    <property type="entry name" value="ApaG-like"/>
</dbReference>
<accession>A0P550</accession>
<organism evidence="2 3">
    <name type="scientific">Methylophilales bacterium HTCC2181</name>
    <dbReference type="NCBI Taxonomy" id="383631"/>
    <lineage>
        <taxon>Bacteria</taxon>
        <taxon>Pseudomonadati</taxon>
        <taxon>Pseudomonadota</taxon>
        <taxon>Betaproteobacteria</taxon>
        <taxon>Nitrosomonadales</taxon>
        <taxon>OM43 clade</taxon>
    </lineage>
</organism>
<dbReference type="PANTHER" id="PTHR47191:SF2">
    <property type="entry name" value="OS05G0170800 PROTEIN"/>
    <property type="match status" value="1"/>
</dbReference>
<reference evidence="2 3" key="1">
    <citation type="submission" date="2006-11" db="EMBL/GenBank/DDBJ databases">
        <authorList>
            <person name="Giovannoni S."/>
            <person name="Vergin K."/>
            <person name="Ferriera S."/>
            <person name="Johnson J."/>
            <person name="Kravitz S."/>
            <person name="Beeson K."/>
            <person name="Sutton G."/>
            <person name="Rogers Y.-H."/>
            <person name="Friedman R."/>
            <person name="Frazier M."/>
            <person name="Venter J.C."/>
        </authorList>
    </citation>
    <scope>NUCLEOTIDE SEQUENCE [LARGE SCALE GENOMIC DNA]</scope>
    <source>
        <strain evidence="2 3">HTCC2181</strain>
    </source>
</reference>
<feature type="domain" description="ApaG" evidence="1">
    <location>
        <begin position="3"/>
        <end position="127"/>
    </location>
</feature>
<dbReference type="InterPro" id="IPR007474">
    <property type="entry name" value="ApaG_domain"/>
</dbReference>
<dbReference type="OrthoDB" id="9795226at2"/>